<evidence type="ECO:0000313" key="2">
    <source>
        <dbReference type="EMBL" id="SVC51538.1"/>
    </source>
</evidence>
<protein>
    <recommendedName>
        <fullName evidence="1">RmlD-like substrate binding domain-containing protein</fullName>
    </recommendedName>
</protein>
<accession>A0A382MT11</accession>
<dbReference type="PANTHER" id="PTHR10491:SF4">
    <property type="entry name" value="METHIONINE ADENOSYLTRANSFERASE 2 SUBUNIT BETA"/>
    <property type="match status" value="1"/>
</dbReference>
<sequence length="213" mass="24233">VDGMIGHKIYQSLSQTESNLILTSRKAKESLPFDFDNVTLLKLDICKDDLNVFLKNYMPKIIINCIGVTTRRLDKLEINEVEYINSTFPKLLAAWAEETNNKLIHFSTDCVFNGNDGYYTEESLPDATDIYGSTKAAGEIKDQKNTLTIRTSMIGREIFNFTELLEWIFSNNLKAINGYKNAIYSGVTTLWMGELIKKIIFDKINLSGIYNIS</sequence>
<dbReference type="GO" id="GO:0019305">
    <property type="term" value="P:dTDP-rhamnose biosynthetic process"/>
    <property type="evidence" value="ECO:0007669"/>
    <property type="project" value="TreeGrafter"/>
</dbReference>
<reference evidence="2" key="1">
    <citation type="submission" date="2018-05" db="EMBL/GenBank/DDBJ databases">
        <authorList>
            <person name="Lanie J.A."/>
            <person name="Ng W.-L."/>
            <person name="Kazmierczak K.M."/>
            <person name="Andrzejewski T.M."/>
            <person name="Davidsen T.M."/>
            <person name="Wayne K.J."/>
            <person name="Tettelin H."/>
            <person name="Glass J.I."/>
            <person name="Rusch D."/>
            <person name="Podicherti R."/>
            <person name="Tsui H.-C.T."/>
            <person name="Winkler M.E."/>
        </authorList>
    </citation>
    <scope>NUCLEOTIDE SEQUENCE</scope>
</reference>
<dbReference type="Gene3D" id="3.40.50.720">
    <property type="entry name" value="NAD(P)-binding Rossmann-like Domain"/>
    <property type="match status" value="1"/>
</dbReference>
<dbReference type="SUPFAM" id="SSF51735">
    <property type="entry name" value="NAD(P)-binding Rossmann-fold domains"/>
    <property type="match status" value="1"/>
</dbReference>
<feature type="non-terminal residue" evidence="2">
    <location>
        <position position="213"/>
    </location>
</feature>
<dbReference type="InterPro" id="IPR005913">
    <property type="entry name" value="dTDP_dehydrorham_reduct"/>
</dbReference>
<dbReference type="AlphaFoldDB" id="A0A382MT11"/>
<dbReference type="GO" id="GO:0008831">
    <property type="term" value="F:dTDP-4-dehydrorhamnose reductase activity"/>
    <property type="evidence" value="ECO:0007669"/>
    <property type="project" value="TreeGrafter"/>
</dbReference>
<dbReference type="GO" id="GO:0005829">
    <property type="term" value="C:cytosol"/>
    <property type="evidence" value="ECO:0007669"/>
    <property type="project" value="TreeGrafter"/>
</dbReference>
<dbReference type="PANTHER" id="PTHR10491">
    <property type="entry name" value="DTDP-4-DEHYDRORHAMNOSE REDUCTASE"/>
    <property type="match status" value="1"/>
</dbReference>
<proteinExistence type="predicted"/>
<feature type="non-terminal residue" evidence="2">
    <location>
        <position position="1"/>
    </location>
</feature>
<dbReference type="EMBL" id="UINC01095445">
    <property type="protein sequence ID" value="SVC51538.1"/>
    <property type="molecule type" value="Genomic_DNA"/>
</dbReference>
<dbReference type="InterPro" id="IPR036291">
    <property type="entry name" value="NAD(P)-bd_dom_sf"/>
</dbReference>
<dbReference type="InterPro" id="IPR029903">
    <property type="entry name" value="RmlD-like-bd"/>
</dbReference>
<dbReference type="Pfam" id="PF04321">
    <property type="entry name" value="RmlD_sub_bind"/>
    <property type="match status" value="1"/>
</dbReference>
<feature type="domain" description="RmlD-like substrate binding" evidence="1">
    <location>
        <begin position="2"/>
        <end position="154"/>
    </location>
</feature>
<evidence type="ECO:0000259" key="1">
    <source>
        <dbReference type="Pfam" id="PF04321"/>
    </source>
</evidence>
<gene>
    <name evidence="2" type="ORF">METZ01_LOCUS304392</name>
</gene>
<organism evidence="2">
    <name type="scientific">marine metagenome</name>
    <dbReference type="NCBI Taxonomy" id="408172"/>
    <lineage>
        <taxon>unclassified sequences</taxon>
        <taxon>metagenomes</taxon>
        <taxon>ecological metagenomes</taxon>
    </lineage>
</organism>
<name>A0A382MT11_9ZZZZ</name>